<dbReference type="AlphaFoldDB" id="A0A0F9LP25"/>
<name>A0A0F9LP25_9ZZZZ</name>
<evidence type="ECO:0000256" key="1">
    <source>
        <dbReference type="SAM" id="Phobius"/>
    </source>
</evidence>
<protein>
    <submittedName>
        <fullName evidence="2">Uncharacterized protein</fullName>
    </submittedName>
</protein>
<dbReference type="EMBL" id="LAZR01005836">
    <property type="protein sequence ID" value="KKM96774.1"/>
    <property type="molecule type" value="Genomic_DNA"/>
</dbReference>
<accession>A0A0F9LP25</accession>
<feature type="transmembrane region" description="Helical" evidence="1">
    <location>
        <begin position="6"/>
        <end position="26"/>
    </location>
</feature>
<gene>
    <name evidence="2" type="ORF">LCGC14_1174710</name>
</gene>
<keyword evidence="1" id="KW-0812">Transmembrane</keyword>
<comment type="caution">
    <text evidence="2">The sequence shown here is derived from an EMBL/GenBank/DDBJ whole genome shotgun (WGS) entry which is preliminary data.</text>
</comment>
<reference evidence="2" key="1">
    <citation type="journal article" date="2015" name="Nature">
        <title>Complex archaea that bridge the gap between prokaryotes and eukaryotes.</title>
        <authorList>
            <person name="Spang A."/>
            <person name="Saw J.H."/>
            <person name="Jorgensen S.L."/>
            <person name="Zaremba-Niedzwiedzka K."/>
            <person name="Martijn J."/>
            <person name="Lind A.E."/>
            <person name="van Eijk R."/>
            <person name="Schleper C."/>
            <person name="Guy L."/>
            <person name="Ettema T.J."/>
        </authorList>
    </citation>
    <scope>NUCLEOTIDE SEQUENCE</scope>
</reference>
<evidence type="ECO:0000313" key="2">
    <source>
        <dbReference type="EMBL" id="KKM96774.1"/>
    </source>
</evidence>
<keyword evidence="1" id="KW-1133">Transmembrane helix</keyword>
<keyword evidence="1" id="KW-0472">Membrane</keyword>
<sequence>MSTNQIMIELTILTIGIITSYVLFFLKEFLEWIKNRIPTTKLKPPIEPFMGGLICKNCLHYECFLRRKVIFYCLKYNGKIPYRRTLTDNICFESRSAFYKSKEDLEAY</sequence>
<organism evidence="2">
    <name type="scientific">marine sediment metagenome</name>
    <dbReference type="NCBI Taxonomy" id="412755"/>
    <lineage>
        <taxon>unclassified sequences</taxon>
        <taxon>metagenomes</taxon>
        <taxon>ecological metagenomes</taxon>
    </lineage>
</organism>
<proteinExistence type="predicted"/>